<evidence type="ECO:0000313" key="3">
    <source>
        <dbReference type="Proteomes" id="UP001372338"/>
    </source>
</evidence>
<comment type="caution">
    <text evidence="2">The sequence shown here is derived from an EMBL/GenBank/DDBJ whole genome shotgun (WGS) entry which is preliminary data.</text>
</comment>
<feature type="region of interest" description="Disordered" evidence="1">
    <location>
        <begin position="52"/>
        <end position="120"/>
    </location>
</feature>
<reference evidence="2 3" key="1">
    <citation type="submission" date="2024-01" db="EMBL/GenBank/DDBJ databases">
        <title>The genomes of 5 underutilized Papilionoideae crops provide insights into root nodulation and disease resistanc.</title>
        <authorList>
            <person name="Yuan L."/>
        </authorList>
    </citation>
    <scope>NUCLEOTIDE SEQUENCE [LARGE SCALE GENOMIC DNA]</scope>
    <source>
        <strain evidence="2">ZHUSHIDOU_FW_LH</strain>
        <tissue evidence="2">Leaf</tissue>
    </source>
</reference>
<gene>
    <name evidence="2" type="ORF">RIF29_10093</name>
</gene>
<feature type="compositionally biased region" description="Polar residues" evidence="1">
    <location>
        <begin position="71"/>
        <end position="89"/>
    </location>
</feature>
<proteinExistence type="predicted"/>
<keyword evidence="3" id="KW-1185">Reference proteome</keyword>
<dbReference type="EMBL" id="JAYWIO010000002">
    <property type="protein sequence ID" value="KAK7281804.1"/>
    <property type="molecule type" value="Genomic_DNA"/>
</dbReference>
<protein>
    <submittedName>
        <fullName evidence="2">Uncharacterized protein</fullName>
    </submittedName>
</protein>
<sequence length="360" mass="40865">MDPKFRNEFSTNASLIVKALRLAIRCVKNDPKARPPMSKVVQELIEIRRTPYSSSSASASPAMQQARPFNRGNSNKHASASASTPSIARNSPIRFKPSPMRQKYPLPVTKPSGGSGEGTEKKVPSTFCWKLLIVCPQLLLLFSSLDPISRQGHVTLKDEVCQMLGYVRCKKWSVIDAVGNTHEIRIQQQRAGGKLAITDGLDNIMDFYNLRYIRHLINLRPINSDTFKIVIYDNGDEIQYQQQYTQTFLHPICKCRWCRSAGQTFQFDWEVEITVNRNQEERLILPLPESFVAAALPFSSGEHYLVDEDNVEHPVELVRSIRNPNEAYLTGNLYDFCVVFHIVTDSTFKLAVVLGHPRRI</sequence>
<evidence type="ECO:0000256" key="1">
    <source>
        <dbReference type="SAM" id="MobiDB-lite"/>
    </source>
</evidence>
<name>A0AAN9FSF6_CROPI</name>
<dbReference type="AlphaFoldDB" id="A0AAN9FSF6"/>
<evidence type="ECO:0000313" key="2">
    <source>
        <dbReference type="EMBL" id="KAK7281804.1"/>
    </source>
</evidence>
<accession>A0AAN9FSF6</accession>
<organism evidence="2 3">
    <name type="scientific">Crotalaria pallida</name>
    <name type="common">Smooth rattlebox</name>
    <name type="synonym">Crotalaria striata</name>
    <dbReference type="NCBI Taxonomy" id="3830"/>
    <lineage>
        <taxon>Eukaryota</taxon>
        <taxon>Viridiplantae</taxon>
        <taxon>Streptophyta</taxon>
        <taxon>Embryophyta</taxon>
        <taxon>Tracheophyta</taxon>
        <taxon>Spermatophyta</taxon>
        <taxon>Magnoliopsida</taxon>
        <taxon>eudicotyledons</taxon>
        <taxon>Gunneridae</taxon>
        <taxon>Pentapetalae</taxon>
        <taxon>rosids</taxon>
        <taxon>fabids</taxon>
        <taxon>Fabales</taxon>
        <taxon>Fabaceae</taxon>
        <taxon>Papilionoideae</taxon>
        <taxon>50 kb inversion clade</taxon>
        <taxon>genistoids sensu lato</taxon>
        <taxon>core genistoids</taxon>
        <taxon>Crotalarieae</taxon>
        <taxon>Crotalaria</taxon>
    </lineage>
</organism>
<dbReference type="Proteomes" id="UP001372338">
    <property type="component" value="Unassembled WGS sequence"/>
</dbReference>